<evidence type="ECO:0000313" key="1">
    <source>
        <dbReference type="EMBL" id="PTW54344.1"/>
    </source>
</evidence>
<accession>A0A2T5US48</accession>
<dbReference type="EMBL" id="QAYG01000014">
    <property type="protein sequence ID" value="PTW54344.1"/>
    <property type="molecule type" value="Genomic_DNA"/>
</dbReference>
<proteinExistence type="predicted"/>
<dbReference type="AlphaFoldDB" id="A0A2T5US48"/>
<evidence type="ECO:0000313" key="2">
    <source>
        <dbReference type="Proteomes" id="UP000244081"/>
    </source>
</evidence>
<dbReference type="Proteomes" id="UP000244081">
    <property type="component" value="Unassembled WGS sequence"/>
</dbReference>
<name>A0A2T5US48_9HYPH</name>
<gene>
    <name evidence="1" type="ORF">C8N35_11425</name>
</gene>
<protein>
    <submittedName>
        <fullName evidence="1">Uncharacterized protein</fullName>
    </submittedName>
</protein>
<sequence>MRDNALIGRILSFPFMSLCTLSDIPVRFEPKGKSPVPALDDVSLSVAHNTFSMIVGPS</sequence>
<keyword evidence="2" id="KW-1185">Reference proteome</keyword>
<reference evidence="1 2" key="1">
    <citation type="submission" date="2018-04" db="EMBL/GenBank/DDBJ databases">
        <title>Genomic Encyclopedia of Archaeal and Bacterial Type Strains, Phase II (KMG-II): from individual species to whole genera.</title>
        <authorList>
            <person name="Goeker M."/>
        </authorList>
    </citation>
    <scope>NUCLEOTIDE SEQUENCE [LARGE SCALE GENOMIC DNA]</scope>
    <source>
        <strain evidence="1 2">DSM 23382</strain>
    </source>
</reference>
<dbReference type="RefSeq" id="WP_210203653.1">
    <property type="nucleotide sequence ID" value="NZ_QAYG01000014.1"/>
</dbReference>
<organism evidence="1 2">
    <name type="scientific">Breoghania corrubedonensis</name>
    <dbReference type="NCBI Taxonomy" id="665038"/>
    <lineage>
        <taxon>Bacteria</taxon>
        <taxon>Pseudomonadati</taxon>
        <taxon>Pseudomonadota</taxon>
        <taxon>Alphaproteobacteria</taxon>
        <taxon>Hyphomicrobiales</taxon>
        <taxon>Stappiaceae</taxon>
        <taxon>Breoghania</taxon>
    </lineage>
</organism>
<comment type="caution">
    <text evidence="1">The sequence shown here is derived from an EMBL/GenBank/DDBJ whole genome shotgun (WGS) entry which is preliminary data.</text>
</comment>